<proteinExistence type="predicted"/>
<dbReference type="PANTHER" id="PTHR40465:SF1">
    <property type="entry name" value="DUF6534 DOMAIN-CONTAINING PROTEIN"/>
    <property type="match status" value="1"/>
</dbReference>
<sequence length="310" mass="34385">MIRRVPASTGTLVLQSDENLGSVQVTTFLSLILFGIVLAQGYIYFWLKFDDRRALKLLVTFLLVLEAFHSFTASHTIYFDTVTRFNRAEPNSYPLSTTVAIETLITVIVQSFFSYRVYRISGKLTLGIACFSLALCRFLGGVYLCVRSFLDVPRNPNGVMFVQKFSWLITSALACGGGADVLIAISMLYYLRRLASPLNLESTTQVINRLVRWSLQTGLVTSMTSVAVIVCFQAMGNMIWFGLYVLLAKVYSNSLLVSLNARPILHREAAPSTCIQFESAPPISVSFRTTRPGESIVLVPSPPKSNEDAC</sequence>
<dbReference type="HOGENOM" id="CLU_046025_3_0_1"/>
<feature type="transmembrane region" description="Helical" evidence="1">
    <location>
        <begin position="54"/>
        <end position="73"/>
    </location>
</feature>
<keyword evidence="1" id="KW-0812">Transmembrane</keyword>
<feature type="transmembrane region" description="Helical" evidence="1">
    <location>
        <begin position="165"/>
        <end position="190"/>
    </location>
</feature>
<feature type="domain" description="DUF6534" evidence="2">
    <location>
        <begin position="179"/>
        <end position="262"/>
    </location>
</feature>
<dbReference type="InterPro" id="IPR045339">
    <property type="entry name" value="DUF6534"/>
</dbReference>
<evidence type="ECO:0000313" key="4">
    <source>
        <dbReference type="Proteomes" id="UP000027222"/>
    </source>
</evidence>
<reference evidence="4" key="1">
    <citation type="journal article" date="2014" name="Proc. Natl. Acad. Sci. U.S.A.">
        <title>Extensive sampling of basidiomycete genomes demonstrates inadequacy of the white-rot/brown-rot paradigm for wood decay fungi.</title>
        <authorList>
            <person name="Riley R."/>
            <person name="Salamov A.A."/>
            <person name="Brown D.W."/>
            <person name="Nagy L.G."/>
            <person name="Floudas D."/>
            <person name="Held B.W."/>
            <person name="Levasseur A."/>
            <person name="Lombard V."/>
            <person name="Morin E."/>
            <person name="Otillar R."/>
            <person name="Lindquist E.A."/>
            <person name="Sun H."/>
            <person name="LaButti K.M."/>
            <person name="Schmutz J."/>
            <person name="Jabbour D."/>
            <person name="Luo H."/>
            <person name="Baker S.E."/>
            <person name="Pisabarro A.G."/>
            <person name="Walton J.D."/>
            <person name="Blanchette R.A."/>
            <person name="Henrissat B."/>
            <person name="Martin F."/>
            <person name="Cullen D."/>
            <person name="Hibbett D.S."/>
            <person name="Grigoriev I.V."/>
        </authorList>
    </citation>
    <scope>NUCLEOTIDE SEQUENCE [LARGE SCALE GENOMIC DNA]</scope>
    <source>
        <strain evidence="4">CBS 339.88</strain>
    </source>
</reference>
<feature type="transmembrane region" description="Helical" evidence="1">
    <location>
        <begin position="125"/>
        <end position="150"/>
    </location>
</feature>
<name>A0A067STS5_GALM3</name>
<organism evidence="3 4">
    <name type="scientific">Galerina marginata (strain CBS 339.88)</name>
    <dbReference type="NCBI Taxonomy" id="685588"/>
    <lineage>
        <taxon>Eukaryota</taxon>
        <taxon>Fungi</taxon>
        <taxon>Dikarya</taxon>
        <taxon>Basidiomycota</taxon>
        <taxon>Agaricomycotina</taxon>
        <taxon>Agaricomycetes</taxon>
        <taxon>Agaricomycetidae</taxon>
        <taxon>Agaricales</taxon>
        <taxon>Agaricineae</taxon>
        <taxon>Strophariaceae</taxon>
        <taxon>Galerina</taxon>
    </lineage>
</organism>
<evidence type="ECO:0000313" key="3">
    <source>
        <dbReference type="EMBL" id="KDR71099.1"/>
    </source>
</evidence>
<dbReference type="STRING" id="685588.A0A067STS5"/>
<dbReference type="Proteomes" id="UP000027222">
    <property type="component" value="Unassembled WGS sequence"/>
</dbReference>
<dbReference type="Pfam" id="PF20152">
    <property type="entry name" value="DUF6534"/>
    <property type="match status" value="1"/>
</dbReference>
<evidence type="ECO:0000259" key="2">
    <source>
        <dbReference type="Pfam" id="PF20152"/>
    </source>
</evidence>
<accession>A0A067STS5</accession>
<protein>
    <recommendedName>
        <fullName evidence="2">DUF6534 domain-containing protein</fullName>
    </recommendedName>
</protein>
<dbReference type="PANTHER" id="PTHR40465">
    <property type="entry name" value="CHROMOSOME 1, WHOLE GENOME SHOTGUN SEQUENCE"/>
    <property type="match status" value="1"/>
</dbReference>
<keyword evidence="4" id="KW-1185">Reference proteome</keyword>
<dbReference type="OrthoDB" id="2929525at2759"/>
<evidence type="ECO:0000256" key="1">
    <source>
        <dbReference type="SAM" id="Phobius"/>
    </source>
</evidence>
<gene>
    <name evidence="3" type="ORF">GALMADRAFT_804733</name>
</gene>
<dbReference type="EMBL" id="KL142394">
    <property type="protein sequence ID" value="KDR71099.1"/>
    <property type="molecule type" value="Genomic_DNA"/>
</dbReference>
<dbReference type="AlphaFoldDB" id="A0A067STS5"/>
<keyword evidence="1" id="KW-1133">Transmembrane helix</keyword>
<feature type="transmembrane region" description="Helical" evidence="1">
    <location>
        <begin position="28"/>
        <end position="47"/>
    </location>
</feature>
<feature type="transmembrane region" description="Helical" evidence="1">
    <location>
        <begin position="93"/>
        <end position="113"/>
    </location>
</feature>
<keyword evidence="1" id="KW-0472">Membrane</keyword>